<dbReference type="CDD" id="cd00761">
    <property type="entry name" value="Glyco_tranf_GTA_type"/>
    <property type="match status" value="1"/>
</dbReference>
<feature type="domain" description="Glycosyltransferase 2-like" evidence="1">
    <location>
        <begin position="4"/>
        <end position="111"/>
    </location>
</feature>
<dbReference type="SUPFAM" id="SSF53448">
    <property type="entry name" value="Nucleotide-diphospho-sugar transferases"/>
    <property type="match status" value="1"/>
</dbReference>
<sequence>MRVSVVIRSKDEADRLRLTLHSLSCQTTPAEIVVVNDGSSDHTREVIEEAAKSAPLAVAHHRAPRGRSAAANAGVEIASGDIVLFLDGDTLAAPDLVARHASVHAEDAEIVGRGETHHLRGTRFFLDPEKGTPKPGEEARVARLSPAEMTRMCVTRAEIRENFAAIDLRSQAGVYPGAGARALYELEMDALRHHPNCAVLWAAASGSNMSVRRASFLREGGFNAGVDINEHRELALRLTQAGARMTAVDGARTYHLTHRAGWRDPLKDTGWEDVFYQAHPIPDVKLLAVLWASLSDAAGLPAKYRIFSLPELEKAARRDSGFDCDAARSHIPGFTGSNASPT</sequence>
<evidence type="ECO:0000313" key="2">
    <source>
        <dbReference type="EMBL" id="SFK35313.1"/>
    </source>
</evidence>
<dbReference type="Proteomes" id="UP000198755">
    <property type="component" value="Unassembled WGS sequence"/>
</dbReference>
<keyword evidence="2" id="KW-0808">Transferase</keyword>
<dbReference type="InterPro" id="IPR001173">
    <property type="entry name" value="Glyco_trans_2-like"/>
</dbReference>
<dbReference type="Pfam" id="PF00535">
    <property type="entry name" value="Glycos_transf_2"/>
    <property type="match status" value="1"/>
</dbReference>
<name>A0A1I3YU27_9HYPH</name>
<accession>A0A1I3YU27</accession>
<keyword evidence="3" id="KW-1185">Reference proteome</keyword>
<organism evidence="2 3">
    <name type="scientific">Methylocapsa palsarum</name>
    <dbReference type="NCBI Taxonomy" id="1612308"/>
    <lineage>
        <taxon>Bacteria</taxon>
        <taxon>Pseudomonadati</taxon>
        <taxon>Pseudomonadota</taxon>
        <taxon>Alphaproteobacteria</taxon>
        <taxon>Hyphomicrobiales</taxon>
        <taxon>Beijerinckiaceae</taxon>
        <taxon>Methylocapsa</taxon>
    </lineage>
</organism>
<dbReference type="PANTHER" id="PTHR43685">
    <property type="entry name" value="GLYCOSYLTRANSFERASE"/>
    <property type="match status" value="1"/>
</dbReference>
<dbReference type="Gene3D" id="3.90.550.10">
    <property type="entry name" value="Spore Coat Polysaccharide Biosynthesis Protein SpsA, Chain A"/>
    <property type="match status" value="1"/>
</dbReference>
<evidence type="ECO:0000259" key="1">
    <source>
        <dbReference type="Pfam" id="PF00535"/>
    </source>
</evidence>
<dbReference type="InterPro" id="IPR029044">
    <property type="entry name" value="Nucleotide-diphossugar_trans"/>
</dbReference>
<reference evidence="2 3" key="1">
    <citation type="submission" date="2016-10" db="EMBL/GenBank/DDBJ databases">
        <authorList>
            <person name="de Groot N.N."/>
        </authorList>
    </citation>
    <scope>NUCLEOTIDE SEQUENCE [LARGE SCALE GENOMIC DNA]</scope>
    <source>
        <strain evidence="2 3">NE2</strain>
    </source>
</reference>
<dbReference type="AlphaFoldDB" id="A0A1I3YU27"/>
<dbReference type="InterPro" id="IPR050834">
    <property type="entry name" value="Glycosyltransf_2"/>
</dbReference>
<dbReference type="RefSeq" id="WP_091681236.1">
    <property type="nucleotide sequence ID" value="NZ_FOSN01000006.1"/>
</dbReference>
<gene>
    <name evidence="2" type="ORF">SAMN05444581_106189</name>
</gene>
<dbReference type="EMBL" id="FOSN01000006">
    <property type="protein sequence ID" value="SFK35313.1"/>
    <property type="molecule type" value="Genomic_DNA"/>
</dbReference>
<dbReference type="PANTHER" id="PTHR43685:SF3">
    <property type="entry name" value="SLR2126 PROTEIN"/>
    <property type="match status" value="1"/>
</dbReference>
<evidence type="ECO:0000313" key="3">
    <source>
        <dbReference type="Proteomes" id="UP000198755"/>
    </source>
</evidence>
<dbReference type="STRING" id="1612308.SAMN05444581_106189"/>
<protein>
    <submittedName>
        <fullName evidence="2">Glycosyl transferase family 2</fullName>
    </submittedName>
</protein>
<dbReference type="OrthoDB" id="9807795at2"/>
<dbReference type="GO" id="GO:0016740">
    <property type="term" value="F:transferase activity"/>
    <property type="evidence" value="ECO:0007669"/>
    <property type="project" value="UniProtKB-KW"/>
</dbReference>
<proteinExistence type="predicted"/>